<dbReference type="InterPro" id="IPR023213">
    <property type="entry name" value="CAT-like_dom_sf"/>
</dbReference>
<name>A0A022QXP7_ERYGU</name>
<dbReference type="OrthoDB" id="671439at2759"/>
<dbReference type="Pfam" id="PF02458">
    <property type="entry name" value="Transferase"/>
    <property type="match status" value="1"/>
</dbReference>
<dbReference type="PANTHER" id="PTHR31642">
    <property type="entry name" value="TRICHOTHECENE 3-O-ACETYLTRANSFERASE"/>
    <property type="match status" value="1"/>
</dbReference>
<reference evidence="2 3" key="1">
    <citation type="journal article" date="2013" name="Proc. Natl. Acad. Sci. U.S.A.">
        <title>Fine-scale variation in meiotic recombination in Mimulus inferred from population shotgun sequencing.</title>
        <authorList>
            <person name="Hellsten U."/>
            <person name="Wright K.M."/>
            <person name="Jenkins J."/>
            <person name="Shu S."/>
            <person name="Yuan Y."/>
            <person name="Wessler S.R."/>
            <person name="Schmutz J."/>
            <person name="Willis J.H."/>
            <person name="Rokhsar D.S."/>
        </authorList>
    </citation>
    <scope>NUCLEOTIDE SEQUENCE [LARGE SCALE GENOMIC DNA]</scope>
    <source>
        <strain evidence="3">cv. DUN x IM62</strain>
    </source>
</reference>
<dbReference type="Gene3D" id="3.30.559.10">
    <property type="entry name" value="Chloramphenicol acetyltransferase-like domain"/>
    <property type="match status" value="2"/>
</dbReference>
<dbReference type="Proteomes" id="UP000030748">
    <property type="component" value="Unassembled WGS sequence"/>
</dbReference>
<proteinExistence type="inferred from homology"/>
<evidence type="ECO:0000256" key="1">
    <source>
        <dbReference type="ARBA" id="ARBA00009861"/>
    </source>
</evidence>
<dbReference type="GO" id="GO:0016747">
    <property type="term" value="F:acyltransferase activity, transferring groups other than amino-acyl groups"/>
    <property type="evidence" value="ECO:0000318"/>
    <property type="project" value="GO_Central"/>
</dbReference>
<dbReference type="PANTHER" id="PTHR31642:SF145">
    <property type="entry name" value="BRASSINOSTEROID-RELATED ACYLTRANSFERASE 1"/>
    <property type="match status" value="1"/>
</dbReference>
<protein>
    <submittedName>
        <fullName evidence="2">Uncharacterized protein</fullName>
    </submittedName>
</protein>
<evidence type="ECO:0000313" key="3">
    <source>
        <dbReference type="Proteomes" id="UP000030748"/>
    </source>
</evidence>
<keyword evidence="3" id="KW-1185">Reference proteome</keyword>
<sequence>MDVSITKSICVYPKLISDDPPKILTLSNLDRQCPSLMYMVFFYKSFDNGHLIDSVFSRLESSLEATLSTWYPAAGRLSFSDGDDGKLLLNILCNNAGAILVQAVTQVKISELGDLSVYNDFFENLVFKPATTTTTDGNITEMPLLVAQVTKFECGGYSIGMGSSHSVFDGISAFEFFKAWARESQLGGSKGAEAVVHERGKALLLMQNIEINPHYSTISNNNINPTAIHHLYQLISQKQQQALLITSDDDQETNNNTDDLVFKTFRVSSAMIQSLRNKVAFGGDNPQKTDKLLSCSSFQLLAAHLWKVRTKALGVERERKVCLQFAVDIRKKMVPPLPKGFSGNGYVLASIITTAGELEEQSHRYIIERINETKNSINEEYVKAYIKALQAKEQGTTSTLPPLPELTVVSDWTRIPFHTVDFFGEEAVYASPLIPPVPHVAYFMQNPVHTGAVDLRIGLLPSLLPHFSHHFLNI</sequence>
<accession>A0A022QXP7</accession>
<dbReference type="STRING" id="4155.A0A022QXP7"/>
<dbReference type="AlphaFoldDB" id="A0A022QXP7"/>
<evidence type="ECO:0000313" key="2">
    <source>
        <dbReference type="EMBL" id="EYU32379.1"/>
    </source>
</evidence>
<dbReference type="EMBL" id="KI630858">
    <property type="protein sequence ID" value="EYU32379.1"/>
    <property type="molecule type" value="Genomic_DNA"/>
</dbReference>
<dbReference type="PhylomeDB" id="A0A022QXP7"/>
<dbReference type="KEGG" id="egt:105963593"/>
<comment type="similarity">
    <text evidence="1">Belongs to the plant acyltransferase family.</text>
</comment>
<gene>
    <name evidence="2" type="ORF">MIMGU_mgv1a005688mg</name>
</gene>
<dbReference type="InterPro" id="IPR050317">
    <property type="entry name" value="Plant_Fungal_Acyltransferase"/>
</dbReference>
<dbReference type="OMA" id="FGCGGYA"/>
<organism evidence="2 3">
    <name type="scientific">Erythranthe guttata</name>
    <name type="common">Yellow monkey flower</name>
    <name type="synonym">Mimulus guttatus</name>
    <dbReference type="NCBI Taxonomy" id="4155"/>
    <lineage>
        <taxon>Eukaryota</taxon>
        <taxon>Viridiplantae</taxon>
        <taxon>Streptophyta</taxon>
        <taxon>Embryophyta</taxon>
        <taxon>Tracheophyta</taxon>
        <taxon>Spermatophyta</taxon>
        <taxon>Magnoliopsida</taxon>
        <taxon>eudicotyledons</taxon>
        <taxon>Gunneridae</taxon>
        <taxon>Pentapetalae</taxon>
        <taxon>asterids</taxon>
        <taxon>lamiids</taxon>
        <taxon>Lamiales</taxon>
        <taxon>Phrymaceae</taxon>
        <taxon>Erythranthe</taxon>
    </lineage>
</organism>
<dbReference type="eggNOG" id="ENOG502QS3E">
    <property type="taxonomic scope" value="Eukaryota"/>
</dbReference>